<reference evidence="4 5" key="1">
    <citation type="journal article" date="2024" name="BMC Genomics">
        <title>Genome assembly of redclaw crayfish (Cherax quadricarinatus) provides insights into its immune adaptation and hypoxia tolerance.</title>
        <authorList>
            <person name="Liu Z."/>
            <person name="Zheng J."/>
            <person name="Li H."/>
            <person name="Fang K."/>
            <person name="Wang S."/>
            <person name="He J."/>
            <person name="Zhou D."/>
            <person name="Weng S."/>
            <person name="Chi M."/>
            <person name="Gu Z."/>
            <person name="He J."/>
            <person name="Li F."/>
            <person name="Wang M."/>
        </authorList>
    </citation>
    <scope>NUCLEOTIDE SEQUENCE [LARGE SCALE GENOMIC DNA]</scope>
    <source>
        <strain evidence="4">ZL_2023a</strain>
    </source>
</reference>
<dbReference type="AlphaFoldDB" id="A0AAW0YGS1"/>
<dbReference type="GO" id="GO:0019915">
    <property type="term" value="P:lipid storage"/>
    <property type="evidence" value="ECO:0007669"/>
    <property type="project" value="TreeGrafter"/>
</dbReference>
<dbReference type="GO" id="GO:0005811">
    <property type="term" value="C:lipid droplet"/>
    <property type="evidence" value="ECO:0007669"/>
    <property type="project" value="UniProtKB-SubCell"/>
</dbReference>
<comment type="caution">
    <text evidence="4">The sequence shown here is derived from an EMBL/GenBank/DDBJ whole genome shotgun (WGS) entry which is preliminary data.</text>
</comment>
<protein>
    <submittedName>
        <fullName evidence="4">Uncharacterized protein</fullName>
    </submittedName>
</protein>
<keyword evidence="5" id="KW-1185">Reference proteome</keyword>
<evidence type="ECO:0000256" key="1">
    <source>
        <dbReference type="ARBA" id="ARBA00004502"/>
    </source>
</evidence>
<dbReference type="SUPFAM" id="SSF58113">
    <property type="entry name" value="Apolipoprotein A-I"/>
    <property type="match status" value="1"/>
</dbReference>
<comment type="subcellular location">
    <subcellularLocation>
        <location evidence="1">Lipid droplet</location>
    </subcellularLocation>
</comment>
<dbReference type="Pfam" id="PF03036">
    <property type="entry name" value="Perilipin"/>
    <property type="match status" value="1"/>
</dbReference>
<dbReference type="PANTHER" id="PTHR14024">
    <property type="entry name" value="PERILIPIN"/>
    <property type="match status" value="1"/>
</dbReference>
<dbReference type="GO" id="GO:0010890">
    <property type="term" value="P:positive regulation of triglyceride storage"/>
    <property type="evidence" value="ECO:0007669"/>
    <property type="project" value="TreeGrafter"/>
</dbReference>
<gene>
    <name evidence="4" type="ORF">OTU49_015047</name>
</gene>
<dbReference type="GO" id="GO:0005829">
    <property type="term" value="C:cytosol"/>
    <property type="evidence" value="ECO:0007669"/>
    <property type="project" value="TreeGrafter"/>
</dbReference>
<dbReference type="EMBL" id="JARKIK010000007">
    <property type="protein sequence ID" value="KAK8750895.1"/>
    <property type="molecule type" value="Genomic_DNA"/>
</dbReference>
<evidence type="ECO:0000256" key="3">
    <source>
        <dbReference type="ARBA" id="ARBA00022677"/>
    </source>
</evidence>
<dbReference type="InterPro" id="IPR004279">
    <property type="entry name" value="Perilipin"/>
</dbReference>
<evidence type="ECO:0000313" key="5">
    <source>
        <dbReference type="Proteomes" id="UP001445076"/>
    </source>
</evidence>
<dbReference type="Proteomes" id="UP001445076">
    <property type="component" value="Unassembled WGS sequence"/>
</dbReference>
<sequence>MAPKESFDGTSATPAFLARVMALPAFNEALTLASQVYDSTKRNELMGAAILASEASIRVAATGAIPLAAPILERVGGWEKVDEWACRGLDSVERVAPIIKQPTQEIVKTTRQRVLGAVAGDHVIVPDTLNEAIIARANSVVEALTERMGVRAVTEGMERVLDTAHALVNTHLPPLQGDQQHSDLAGAGVTGRSMILVRKIGHRLYSRVFRTLQPGLPYHPDAVITLNMMVDFGRVTLMNSYKELVRESRPGEEVGLAMDLTRKSARLTLDTFTRLNALLKDISLRKLLQDASANFPTDTQTLVERVRSVYTYILTRLTPAIQASVDRLRSVYTDVLTRLTPAIQASVDRLRSMYTDAIAGLTPLLQTSIDRVRSVSRDTFDRLFPIIQASAERLRIAYTDTVSRLPPEVQAPIERLVSTLKNAIQRIPPTIEASVNSVSGMYVAVVARITPIIQETLKTTGEIAMDPVTRLPPALQQLQLIIRTTTSDAVARLGPMIQAGFDAFRRSLNEERAREIAAVILDYGKYVFEEARLWSKVALVLVQLTPTIAIRISQTTRVFAAEWLRRVITSLEVSTKPPPHLYRKGFVPVKVTMMAHRDAL</sequence>
<name>A0AAW0YGS1_CHEQU</name>
<keyword evidence="3" id="KW-0551">Lipid droplet</keyword>
<dbReference type="PANTHER" id="PTHR14024:SF49">
    <property type="entry name" value="LIPID STORAGE DROPLETS SURFACE-BINDING PROTEIN 1"/>
    <property type="match status" value="1"/>
</dbReference>
<accession>A0AAW0YGS1</accession>
<evidence type="ECO:0000256" key="2">
    <source>
        <dbReference type="ARBA" id="ARBA00006311"/>
    </source>
</evidence>
<evidence type="ECO:0000313" key="4">
    <source>
        <dbReference type="EMBL" id="KAK8750895.1"/>
    </source>
</evidence>
<comment type="similarity">
    <text evidence="2">Belongs to the perilipin family.</text>
</comment>
<proteinExistence type="inferred from homology"/>
<organism evidence="4 5">
    <name type="scientific">Cherax quadricarinatus</name>
    <name type="common">Australian red claw crayfish</name>
    <dbReference type="NCBI Taxonomy" id="27406"/>
    <lineage>
        <taxon>Eukaryota</taxon>
        <taxon>Metazoa</taxon>
        <taxon>Ecdysozoa</taxon>
        <taxon>Arthropoda</taxon>
        <taxon>Crustacea</taxon>
        <taxon>Multicrustacea</taxon>
        <taxon>Malacostraca</taxon>
        <taxon>Eumalacostraca</taxon>
        <taxon>Eucarida</taxon>
        <taxon>Decapoda</taxon>
        <taxon>Pleocyemata</taxon>
        <taxon>Astacidea</taxon>
        <taxon>Parastacoidea</taxon>
        <taxon>Parastacidae</taxon>
        <taxon>Cherax</taxon>
    </lineage>
</organism>